<evidence type="ECO:0000313" key="2">
    <source>
        <dbReference type="EMBL" id="RDX83363.1"/>
    </source>
</evidence>
<gene>
    <name evidence="2" type="ORF">CR513_35724</name>
</gene>
<feature type="region of interest" description="Disordered" evidence="1">
    <location>
        <begin position="95"/>
        <end position="148"/>
    </location>
</feature>
<proteinExistence type="predicted"/>
<dbReference type="Proteomes" id="UP000257109">
    <property type="component" value="Unassembled WGS sequence"/>
</dbReference>
<dbReference type="EMBL" id="QJKJ01007379">
    <property type="protein sequence ID" value="RDX83363.1"/>
    <property type="molecule type" value="Genomic_DNA"/>
</dbReference>
<accession>A0A371FZ80</accession>
<reference evidence="2" key="1">
    <citation type="submission" date="2018-05" db="EMBL/GenBank/DDBJ databases">
        <title>Draft genome of Mucuna pruriens seed.</title>
        <authorList>
            <person name="Nnadi N.E."/>
            <person name="Vos R."/>
            <person name="Hasami M.H."/>
            <person name="Devisetty U.K."/>
            <person name="Aguiy J.C."/>
        </authorList>
    </citation>
    <scope>NUCLEOTIDE SEQUENCE [LARGE SCALE GENOMIC DNA]</scope>
    <source>
        <strain evidence="2">JCA_2017</strain>
    </source>
</reference>
<organism evidence="2 3">
    <name type="scientific">Mucuna pruriens</name>
    <name type="common">Velvet bean</name>
    <name type="synonym">Dolichos pruriens</name>
    <dbReference type="NCBI Taxonomy" id="157652"/>
    <lineage>
        <taxon>Eukaryota</taxon>
        <taxon>Viridiplantae</taxon>
        <taxon>Streptophyta</taxon>
        <taxon>Embryophyta</taxon>
        <taxon>Tracheophyta</taxon>
        <taxon>Spermatophyta</taxon>
        <taxon>Magnoliopsida</taxon>
        <taxon>eudicotyledons</taxon>
        <taxon>Gunneridae</taxon>
        <taxon>Pentapetalae</taxon>
        <taxon>rosids</taxon>
        <taxon>fabids</taxon>
        <taxon>Fabales</taxon>
        <taxon>Fabaceae</taxon>
        <taxon>Papilionoideae</taxon>
        <taxon>50 kb inversion clade</taxon>
        <taxon>NPAAA clade</taxon>
        <taxon>indigoferoid/millettioid clade</taxon>
        <taxon>Phaseoleae</taxon>
        <taxon>Mucuna</taxon>
    </lineage>
</organism>
<feature type="non-terminal residue" evidence="2">
    <location>
        <position position="148"/>
    </location>
</feature>
<name>A0A371FZ80_MUCPR</name>
<feature type="compositionally biased region" description="Basic and acidic residues" evidence="1">
    <location>
        <begin position="101"/>
        <end position="118"/>
    </location>
</feature>
<keyword evidence="3" id="KW-1185">Reference proteome</keyword>
<evidence type="ECO:0000313" key="3">
    <source>
        <dbReference type="Proteomes" id="UP000257109"/>
    </source>
</evidence>
<dbReference type="AlphaFoldDB" id="A0A371FZ80"/>
<feature type="compositionally biased region" description="Basic and acidic residues" evidence="1">
    <location>
        <begin position="128"/>
        <end position="148"/>
    </location>
</feature>
<comment type="caution">
    <text evidence="2">The sequence shown here is derived from an EMBL/GenBank/DDBJ whole genome shotgun (WGS) entry which is preliminary data.</text>
</comment>
<sequence>MLRLGSLACTFDIIPMNKCNICSSVHTAEPIINSGVSHTIPFPARIVIVTNFVTKLVAILVAKAEKLDELKELVEKLDKVGKGLDSVQRDTQSMNAKVKALSREKDERPKVVFMHESDGSFEGENVSESERSSRSSMRDRCERHVRDM</sequence>
<protein>
    <submittedName>
        <fullName evidence="2">Uncharacterized protein</fullName>
    </submittedName>
</protein>
<evidence type="ECO:0000256" key="1">
    <source>
        <dbReference type="SAM" id="MobiDB-lite"/>
    </source>
</evidence>